<evidence type="ECO:0000313" key="1">
    <source>
        <dbReference type="EMBL" id="GAA07299.1"/>
    </source>
</evidence>
<dbReference type="EMBL" id="BABS01000005">
    <property type="protein sequence ID" value="GAA07299.1"/>
    <property type="molecule type" value="Genomic_DNA"/>
</dbReference>
<name>F7VAA4_9PROT</name>
<dbReference type="AlphaFoldDB" id="F7VAA4"/>
<organism evidence="1 2">
    <name type="scientific">Acetobacter tropicalis NBRC 101654</name>
    <dbReference type="NCBI Taxonomy" id="749388"/>
    <lineage>
        <taxon>Bacteria</taxon>
        <taxon>Pseudomonadati</taxon>
        <taxon>Pseudomonadota</taxon>
        <taxon>Alphaproteobacteria</taxon>
        <taxon>Acetobacterales</taxon>
        <taxon>Acetobacteraceae</taxon>
        <taxon>Acetobacter</taxon>
    </lineage>
</organism>
<protein>
    <submittedName>
        <fullName evidence="1">Uncharacterized protein</fullName>
    </submittedName>
</protein>
<gene>
    <name evidence="1" type="ORF">ATPR_0303</name>
</gene>
<accession>F7VAA4</accession>
<dbReference type="Proteomes" id="UP000004319">
    <property type="component" value="Unassembled WGS sequence"/>
</dbReference>
<evidence type="ECO:0000313" key="2">
    <source>
        <dbReference type="Proteomes" id="UP000004319"/>
    </source>
</evidence>
<proteinExistence type="predicted"/>
<sequence>MKKDLRIVSCFMKTSLFLDQNGSQMLRKDRMGIPFIIY</sequence>
<reference evidence="1 2" key="1">
    <citation type="journal article" date="2011" name="Biochem. Biophys. Res. Commun.">
        <title>Increased number of Arginine-based salt bridges contributes to the thermotolerance of thermotolerant acetic acid bacteria, Acetobacter tropicalis SKU1100.</title>
        <authorList>
            <person name="Matsutani M."/>
            <person name="Hirakawa H."/>
            <person name="Nishikura M."/>
            <person name="Soemphol W."/>
            <person name="Ali I.A.I."/>
            <person name="Yakushi T."/>
            <person name="Matsushita K."/>
        </authorList>
    </citation>
    <scope>NUCLEOTIDE SEQUENCE [LARGE SCALE GENOMIC DNA]</scope>
    <source>
        <strain evidence="1 2">NBRC 101654</strain>
    </source>
</reference>
<comment type="caution">
    <text evidence="1">The sequence shown here is derived from an EMBL/GenBank/DDBJ whole genome shotgun (WGS) entry which is preliminary data.</text>
</comment>